<dbReference type="Pfam" id="PF00059">
    <property type="entry name" value="Lectin_C"/>
    <property type="match status" value="1"/>
</dbReference>
<evidence type="ECO:0000259" key="4">
    <source>
        <dbReference type="PROSITE" id="PS50041"/>
    </source>
</evidence>
<dbReference type="InterPro" id="IPR018378">
    <property type="entry name" value="C-type_lectin_CS"/>
</dbReference>
<dbReference type="InterPro" id="IPR052309">
    <property type="entry name" value="C-type_Lectin_Domain_Fam1"/>
</dbReference>
<dbReference type="InterPro" id="IPR001304">
    <property type="entry name" value="C-type_lectin-like"/>
</dbReference>
<gene>
    <name evidence="6" type="ORF">RRG08_059709</name>
</gene>
<dbReference type="CDD" id="cd00037">
    <property type="entry name" value="CLECT"/>
    <property type="match status" value="1"/>
</dbReference>
<keyword evidence="2" id="KW-1015">Disulfide bond</keyword>
<dbReference type="InterPro" id="IPR007110">
    <property type="entry name" value="Ig-like_dom"/>
</dbReference>
<evidence type="ECO:0008006" key="8">
    <source>
        <dbReference type="Google" id="ProtNLM"/>
    </source>
</evidence>
<dbReference type="InterPro" id="IPR016186">
    <property type="entry name" value="C-type_lectin-like/link_sf"/>
</dbReference>
<dbReference type="PROSITE" id="PS50041">
    <property type="entry name" value="C_TYPE_LECTIN_2"/>
    <property type="match status" value="1"/>
</dbReference>
<accession>A0AAE0XVL3</accession>
<dbReference type="AlphaFoldDB" id="A0AAE0XVL3"/>
<dbReference type="SMART" id="SM00034">
    <property type="entry name" value="CLECT"/>
    <property type="match status" value="1"/>
</dbReference>
<protein>
    <recommendedName>
        <fullName evidence="8">C-type lectin domain-containing protein</fullName>
    </recommendedName>
</protein>
<proteinExistence type="predicted"/>
<evidence type="ECO:0000259" key="5">
    <source>
        <dbReference type="PROSITE" id="PS50835"/>
    </source>
</evidence>
<dbReference type="Proteomes" id="UP001283361">
    <property type="component" value="Unassembled WGS sequence"/>
</dbReference>
<evidence type="ECO:0000256" key="3">
    <source>
        <dbReference type="ARBA" id="ARBA00023180"/>
    </source>
</evidence>
<dbReference type="EMBL" id="JAWDGP010007553">
    <property type="protein sequence ID" value="KAK3713730.1"/>
    <property type="molecule type" value="Genomic_DNA"/>
</dbReference>
<dbReference type="PROSITE" id="PS50835">
    <property type="entry name" value="IG_LIKE"/>
    <property type="match status" value="1"/>
</dbReference>
<dbReference type="PANTHER" id="PTHR46490">
    <property type="entry name" value="C-TYPE LECTIN DOMAIN FAMILY 12 MEMBER A-RELATED"/>
    <property type="match status" value="1"/>
</dbReference>
<dbReference type="PANTHER" id="PTHR46490:SF6">
    <property type="entry name" value="ASIALOGLYCOPROTEIN RECEPTOR 1-LIKE-RELATED"/>
    <property type="match status" value="1"/>
</dbReference>
<keyword evidence="1" id="KW-0430">Lectin</keyword>
<evidence type="ECO:0000313" key="6">
    <source>
        <dbReference type="EMBL" id="KAK3713730.1"/>
    </source>
</evidence>
<evidence type="ECO:0000313" key="7">
    <source>
        <dbReference type="Proteomes" id="UP001283361"/>
    </source>
</evidence>
<dbReference type="Gene3D" id="3.10.100.10">
    <property type="entry name" value="Mannose-Binding Protein A, subunit A"/>
    <property type="match status" value="1"/>
</dbReference>
<dbReference type="GO" id="GO:0030246">
    <property type="term" value="F:carbohydrate binding"/>
    <property type="evidence" value="ECO:0007669"/>
    <property type="project" value="UniProtKB-KW"/>
</dbReference>
<keyword evidence="7" id="KW-1185">Reference proteome</keyword>
<feature type="domain" description="Ig-like" evidence="5">
    <location>
        <begin position="1"/>
        <end position="95"/>
    </location>
</feature>
<comment type="caution">
    <text evidence="6">The sequence shown here is derived from an EMBL/GenBank/DDBJ whole genome shotgun (WGS) entry which is preliminary data.</text>
</comment>
<organism evidence="6 7">
    <name type="scientific">Elysia crispata</name>
    <name type="common">lettuce slug</name>
    <dbReference type="NCBI Taxonomy" id="231223"/>
    <lineage>
        <taxon>Eukaryota</taxon>
        <taxon>Metazoa</taxon>
        <taxon>Spiralia</taxon>
        <taxon>Lophotrochozoa</taxon>
        <taxon>Mollusca</taxon>
        <taxon>Gastropoda</taxon>
        <taxon>Heterobranchia</taxon>
        <taxon>Euthyneura</taxon>
        <taxon>Panpulmonata</taxon>
        <taxon>Sacoglossa</taxon>
        <taxon>Placobranchoidea</taxon>
        <taxon>Plakobranchidae</taxon>
        <taxon>Elysia</taxon>
    </lineage>
</organism>
<name>A0AAE0XVL3_9GAST</name>
<reference evidence="6" key="1">
    <citation type="journal article" date="2023" name="G3 (Bethesda)">
        <title>A reference genome for the long-term kleptoplast-retaining sea slug Elysia crispata morphotype clarki.</title>
        <authorList>
            <person name="Eastman K.E."/>
            <person name="Pendleton A.L."/>
            <person name="Shaikh M.A."/>
            <person name="Suttiyut T."/>
            <person name="Ogas R."/>
            <person name="Tomko P."/>
            <person name="Gavelis G."/>
            <person name="Widhalm J.R."/>
            <person name="Wisecaver J.H."/>
        </authorList>
    </citation>
    <scope>NUCLEOTIDE SEQUENCE</scope>
    <source>
        <strain evidence="6">ECLA1</strain>
    </source>
</reference>
<sequence length="253" mass="29608">MGSTVVAECDQRALREKQEISAKDVFLFHRSKVFYSSSINWARKWWYNYPKRLVTVEFRSAETYITKLAIINASVSHEGSYKCEVESHNHRRRLSAEFLRLYVHDTRDKNPCKNNWVYYRPTKTCVRAMLDSMDWADARNFCRYHHDADLIKVTTTEMDNFVSSISGVDYPFWIGLKKESGSQNYYWLDDRSQTRFHTFWAIDHPKTISGDSCVSKGGHGDAAWRNLECSSYSSVICERSTSKWCRPDSRATI</sequence>
<evidence type="ECO:0000256" key="1">
    <source>
        <dbReference type="ARBA" id="ARBA00022734"/>
    </source>
</evidence>
<keyword evidence="3" id="KW-0325">Glycoprotein</keyword>
<dbReference type="SUPFAM" id="SSF56436">
    <property type="entry name" value="C-type lectin-like"/>
    <property type="match status" value="1"/>
</dbReference>
<dbReference type="InterPro" id="IPR016187">
    <property type="entry name" value="CTDL_fold"/>
</dbReference>
<evidence type="ECO:0000256" key="2">
    <source>
        <dbReference type="ARBA" id="ARBA00023157"/>
    </source>
</evidence>
<feature type="domain" description="C-type lectin" evidence="4">
    <location>
        <begin position="125"/>
        <end position="238"/>
    </location>
</feature>
<dbReference type="PROSITE" id="PS00615">
    <property type="entry name" value="C_TYPE_LECTIN_1"/>
    <property type="match status" value="1"/>
</dbReference>